<dbReference type="Proteomes" id="UP000675379">
    <property type="component" value="Unassembled WGS sequence"/>
</dbReference>
<evidence type="ECO:0000313" key="1">
    <source>
        <dbReference type="EMBL" id="MBR0576790.1"/>
    </source>
</evidence>
<protein>
    <submittedName>
        <fullName evidence="1">Uncharacterized protein</fullName>
    </submittedName>
</protein>
<dbReference type="AlphaFoldDB" id="A0A941HRA2"/>
<dbReference type="RefSeq" id="WP_211802209.1">
    <property type="nucleotide sequence ID" value="NZ_JAGSCS010000014.1"/>
</dbReference>
<sequence length="127" mass="15183">MDNLTTYLRVGAFIELETELFNNTEVVNKYLAVLEYSEDTLYQLKLANIYSWFVALKSFVIQNEEFGHHDVLGLLRSWEELYLQMEDVVEEIESPNTTWLSTAYERYESLHQTVDRMFREHYSELKP</sequence>
<comment type="caution">
    <text evidence="1">The sequence shown here is derived from an EMBL/GenBank/DDBJ whole genome shotgun (WGS) entry which is preliminary data.</text>
</comment>
<evidence type="ECO:0000313" key="2">
    <source>
        <dbReference type="Proteomes" id="UP000675379"/>
    </source>
</evidence>
<dbReference type="EMBL" id="JAGSCS010000014">
    <property type="protein sequence ID" value="MBR0576790.1"/>
    <property type="molecule type" value="Genomic_DNA"/>
</dbReference>
<reference evidence="1" key="1">
    <citation type="submission" date="2021-04" db="EMBL/GenBank/DDBJ databases">
        <title>Proteiniclasticum sedimins sp. nov., an obligate anaerobic bacterium isolated from anaerobic sludge.</title>
        <authorList>
            <person name="Liu J."/>
        </authorList>
    </citation>
    <scope>NUCLEOTIDE SEQUENCE</scope>
    <source>
        <strain evidence="1">BAD-10</strain>
    </source>
</reference>
<organism evidence="1 2">
    <name type="scientific">Proteiniclasticum sediminis</name>
    <dbReference type="NCBI Taxonomy" id="2804028"/>
    <lineage>
        <taxon>Bacteria</taxon>
        <taxon>Bacillati</taxon>
        <taxon>Bacillota</taxon>
        <taxon>Clostridia</taxon>
        <taxon>Eubacteriales</taxon>
        <taxon>Clostridiaceae</taxon>
        <taxon>Proteiniclasticum</taxon>
    </lineage>
</organism>
<accession>A0A941HRA2</accession>
<name>A0A941HRA2_9CLOT</name>
<proteinExistence type="predicted"/>
<keyword evidence="2" id="KW-1185">Reference proteome</keyword>
<gene>
    <name evidence="1" type="ORF">KCG48_10640</name>
</gene>